<gene>
    <name evidence="2" type="ORF">BU26DRAFT_499003</name>
</gene>
<organism evidence="2 3">
    <name type="scientific">Trematosphaeria pertusa</name>
    <dbReference type="NCBI Taxonomy" id="390896"/>
    <lineage>
        <taxon>Eukaryota</taxon>
        <taxon>Fungi</taxon>
        <taxon>Dikarya</taxon>
        <taxon>Ascomycota</taxon>
        <taxon>Pezizomycotina</taxon>
        <taxon>Dothideomycetes</taxon>
        <taxon>Pleosporomycetidae</taxon>
        <taxon>Pleosporales</taxon>
        <taxon>Massarineae</taxon>
        <taxon>Trematosphaeriaceae</taxon>
        <taxon>Trematosphaeria</taxon>
    </lineage>
</organism>
<sequence>MEPWPGGSRHRAPATSAVAASASPAVPLRRRLDCPCCRRRATAHLVAHAAARRRHRSAPERWCHCRPLHARVQGRRRSNLPICAVVRPRPLSGQAAKITPWRLARPVPPYCARLTSVLPLRAHDSPWAAASVPLRPPALPSLGRKRPSRRRPDAKPPYHPGDLL</sequence>
<dbReference type="AlphaFoldDB" id="A0A6A6J1U4"/>
<dbReference type="EMBL" id="ML987189">
    <property type="protein sequence ID" value="KAF2256317.1"/>
    <property type="molecule type" value="Genomic_DNA"/>
</dbReference>
<proteinExistence type="predicted"/>
<reference evidence="2" key="1">
    <citation type="journal article" date="2020" name="Stud. Mycol.">
        <title>101 Dothideomycetes genomes: a test case for predicting lifestyles and emergence of pathogens.</title>
        <authorList>
            <person name="Haridas S."/>
            <person name="Albert R."/>
            <person name="Binder M."/>
            <person name="Bloem J."/>
            <person name="Labutti K."/>
            <person name="Salamov A."/>
            <person name="Andreopoulos B."/>
            <person name="Baker S."/>
            <person name="Barry K."/>
            <person name="Bills G."/>
            <person name="Bluhm B."/>
            <person name="Cannon C."/>
            <person name="Castanera R."/>
            <person name="Culley D."/>
            <person name="Daum C."/>
            <person name="Ezra D."/>
            <person name="Gonzalez J."/>
            <person name="Henrissat B."/>
            <person name="Kuo A."/>
            <person name="Liang C."/>
            <person name="Lipzen A."/>
            <person name="Lutzoni F."/>
            <person name="Magnuson J."/>
            <person name="Mondo S."/>
            <person name="Nolan M."/>
            <person name="Ohm R."/>
            <person name="Pangilinan J."/>
            <person name="Park H.-J."/>
            <person name="Ramirez L."/>
            <person name="Alfaro M."/>
            <person name="Sun H."/>
            <person name="Tritt A."/>
            <person name="Yoshinaga Y."/>
            <person name="Zwiers L.-H."/>
            <person name="Turgeon B."/>
            <person name="Goodwin S."/>
            <person name="Spatafora J."/>
            <person name="Crous P."/>
            <person name="Grigoriev I."/>
        </authorList>
    </citation>
    <scope>NUCLEOTIDE SEQUENCE</scope>
    <source>
        <strain evidence="2">CBS 122368</strain>
    </source>
</reference>
<feature type="compositionally biased region" description="Low complexity" evidence="1">
    <location>
        <begin position="13"/>
        <end position="22"/>
    </location>
</feature>
<accession>A0A6A6J1U4</accession>
<dbReference type="RefSeq" id="XP_033691321.1">
    <property type="nucleotide sequence ID" value="XM_033826376.1"/>
</dbReference>
<keyword evidence="3" id="KW-1185">Reference proteome</keyword>
<protein>
    <submittedName>
        <fullName evidence="2">Uncharacterized protein</fullName>
    </submittedName>
</protein>
<evidence type="ECO:0000313" key="3">
    <source>
        <dbReference type="Proteomes" id="UP000800094"/>
    </source>
</evidence>
<evidence type="ECO:0000256" key="1">
    <source>
        <dbReference type="SAM" id="MobiDB-lite"/>
    </source>
</evidence>
<evidence type="ECO:0000313" key="2">
    <source>
        <dbReference type="EMBL" id="KAF2256317.1"/>
    </source>
</evidence>
<name>A0A6A6J1U4_9PLEO</name>
<feature type="region of interest" description="Disordered" evidence="1">
    <location>
        <begin position="133"/>
        <end position="164"/>
    </location>
</feature>
<dbReference type="GeneID" id="54579706"/>
<feature type="region of interest" description="Disordered" evidence="1">
    <location>
        <begin position="1"/>
        <end position="22"/>
    </location>
</feature>
<dbReference type="Proteomes" id="UP000800094">
    <property type="component" value="Unassembled WGS sequence"/>
</dbReference>